<reference evidence="2 3" key="1">
    <citation type="submission" date="2022-11" db="EMBL/GenBank/DDBJ databases">
        <title>Viruses from the air-sea interface of a natural surface slick.</title>
        <authorList>
            <person name="Rahlff J."/>
            <person name="Holmfeldt K."/>
        </authorList>
    </citation>
    <scope>NUCLEOTIDE SEQUENCE [LARGE SCALE GENOMIC DNA]</scope>
    <source>
        <strain evidence="2 3">SMS4</strain>
    </source>
</reference>
<protein>
    <submittedName>
        <fullName evidence="2">NAD-dependent epimerase/dehydratase family protein</fullName>
    </submittedName>
</protein>
<dbReference type="RefSeq" id="WP_305975145.1">
    <property type="nucleotide sequence ID" value="NZ_JAPJDZ010000016.1"/>
</dbReference>
<dbReference type="InterPro" id="IPR001509">
    <property type="entry name" value="Epimerase_deHydtase"/>
</dbReference>
<accession>A0ABT9HXW1</accession>
<dbReference type="Gene3D" id="3.40.50.720">
    <property type="entry name" value="NAD(P)-binding Rossmann-like Domain"/>
    <property type="match status" value="1"/>
</dbReference>
<dbReference type="EMBL" id="JAPJDZ010000016">
    <property type="protein sequence ID" value="MDP5135959.1"/>
    <property type="molecule type" value="Genomic_DNA"/>
</dbReference>
<organism evidence="2 3">
    <name type="scientific">Rheinheimera baltica</name>
    <dbReference type="NCBI Taxonomy" id="67576"/>
    <lineage>
        <taxon>Bacteria</taxon>
        <taxon>Pseudomonadati</taxon>
        <taxon>Pseudomonadota</taxon>
        <taxon>Gammaproteobacteria</taxon>
        <taxon>Chromatiales</taxon>
        <taxon>Chromatiaceae</taxon>
        <taxon>Rheinheimera</taxon>
    </lineage>
</organism>
<dbReference type="InterPro" id="IPR036291">
    <property type="entry name" value="NAD(P)-bd_dom_sf"/>
</dbReference>
<name>A0ABT9HXW1_9GAMM</name>
<sequence>MKVVIVGYGWLGQQIAAKLAANGHQLYVTRRAHDALTHLPEQLTGVVLDLNQPLSLNGHLADVFADALVICAVPPGRQHKDNQYVSALQNLALLMDNARSIGVVHLSSTGIYQGLAGEVDETCEVNLALPRVRLLAEGERALFKQPVCITLRLSGLMGLDRHPGRFVAGKTLSEPNAAVNMVHANDVILALEHILGSDKMASGVFNLCSPLMVTRQRFYQQATSLLNTQVSFIADSGIRRRVLADRFINQYNFDFKFKSAIDALVHCS</sequence>
<comment type="caution">
    <text evidence="2">The sequence shown here is derived from an EMBL/GenBank/DDBJ whole genome shotgun (WGS) entry which is preliminary data.</text>
</comment>
<evidence type="ECO:0000313" key="2">
    <source>
        <dbReference type="EMBL" id="MDP5135959.1"/>
    </source>
</evidence>
<evidence type="ECO:0000313" key="3">
    <source>
        <dbReference type="Proteomes" id="UP001231109"/>
    </source>
</evidence>
<evidence type="ECO:0000259" key="1">
    <source>
        <dbReference type="Pfam" id="PF01370"/>
    </source>
</evidence>
<feature type="domain" description="NAD-dependent epimerase/dehydratase" evidence="1">
    <location>
        <begin position="4"/>
        <end position="123"/>
    </location>
</feature>
<dbReference type="Proteomes" id="UP001231109">
    <property type="component" value="Unassembled WGS sequence"/>
</dbReference>
<proteinExistence type="predicted"/>
<keyword evidence="3" id="KW-1185">Reference proteome</keyword>
<dbReference type="SUPFAM" id="SSF51735">
    <property type="entry name" value="NAD(P)-binding Rossmann-fold domains"/>
    <property type="match status" value="1"/>
</dbReference>
<dbReference type="Pfam" id="PF01370">
    <property type="entry name" value="Epimerase"/>
    <property type="match status" value="1"/>
</dbReference>
<gene>
    <name evidence="2" type="ORF">ORJ04_08370</name>
</gene>